<evidence type="ECO:0000313" key="3">
    <source>
        <dbReference type="Proteomes" id="UP000822688"/>
    </source>
</evidence>
<dbReference type="EMBL" id="CM026427">
    <property type="protein sequence ID" value="KAG0570076.1"/>
    <property type="molecule type" value="Genomic_DNA"/>
</dbReference>
<protein>
    <submittedName>
        <fullName evidence="2">Uncharacterized protein</fullName>
    </submittedName>
</protein>
<organism evidence="2 3">
    <name type="scientific">Ceratodon purpureus</name>
    <name type="common">Fire moss</name>
    <name type="synonym">Dicranum purpureum</name>
    <dbReference type="NCBI Taxonomy" id="3225"/>
    <lineage>
        <taxon>Eukaryota</taxon>
        <taxon>Viridiplantae</taxon>
        <taxon>Streptophyta</taxon>
        <taxon>Embryophyta</taxon>
        <taxon>Bryophyta</taxon>
        <taxon>Bryophytina</taxon>
        <taxon>Bryopsida</taxon>
        <taxon>Dicranidae</taxon>
        <taxon>Pseudoditrichales</taxon>
        <taxon>Ditrichaceae</taxon>
        <taxon>Ceratodon</taxon>
    </lineage>
</organism>
<feature type="signal peptide" evidence="1">
    <location>
        <begin position="1"/>
        <end position="20"/>
    </location>
</feature>
<evidence type="ECO:0000313" key="2">
    <source>
        <dbReference type="EMBL" id="KAG0570076.1"/>
    </source>
</evidence>
<evidence type="ECO:0000256" key="1">
    <source>
        <dbReference type="SAM" id="SignalP"/>
    </source>
</evidence>
<dbReference type="AlphaFoldDB" id="A0A8T0HE45"/>
<reference evidence="2 3" key="1">
    <citation type="submission" date="2020-06" db="EMBL/GenBank/DDBJ databases">
        <title>WGS assembly of Ceratodon purpureus strain R40.</title>
        <authorList>
            <person name="Carey S.B."/>
            <person name="Jenkins J."/>
            <person name="Shu S."/>
            <person name="Lovell J.T."/>
            <person name="Sreedasyam A."/>
            <person name="Maumus F."/>
            <person name="Tiley G.P."/>
            <person name="Fernandez-Pozo N."/>
            <person name="Barry K."/>
            <person name="Chen C."/>
            <person name="Wang M."/>
            <person name="Lipzen A."/>
            <person name="Daum C."/>
            <person name="Saski C.A."/>
            <person name="Payton A.C."/>
            <person name="Mcbreen J.C."/>
            <person name="Conrad R.E."/>
            <person name="Kollar L.M."/>
            <person name="Olsson S."/>
            <person name="Huttunen S."/>
            <person name="Landis J.B."/>
            <person name="Wickett N.J."/>
            <person name="Johnson M.G."/>
            <person name="Rensing S.A."/>
            <person name="Grimwood J."/>
            <person name="Schmutz J."/>
            <person name="Mcdaniel S.F."/>
        </authorList>
    </citation>
    <scope>NUCLEOTIDE SEQUENCE [LARGE SCALE GENOMIC DNA]</scope>
    <source>
        <strain evidence="2 3">R40</strain>
    </source>
</reference>
<feature type="chain" id="PRO_5035753434" evidence="1">
    <location>
        <begin position="21"/>
        <end position="50"/>
    </location>
</feature>
<proteinExistence type="predicted"/>
<sequence>MQEFFLSLVDVSFLLFGVQATLKNNRNIAMFYRLSHLQKVRVVVFLLWGM</sequence>
<comment type="caution">
    <text evidence="2">The sequence shown here is derived from an EMBL/GenBank/DDBJ whole genome shotgun (WGS) entry which is preliminary data.</text>
</comment>
<keyword evidence="1" id="KW-0732">Signal</keyword>
<gene>
    <name evidence="2" type="ORF">KC19_6G136900</name>
</gene>
<keyword evidence="3" id="KW-1185">Reference proteome</keyword>
<accession>A0A8T0HE45</accession>
<name>A0A8T0HE45_CERPU</name>
<dbReference type="Proteomes" id="UP000822688">
    <property type="component" value="Chromosome 6"/>
</dbReference>